<dbReference type="AlphaFoldDB" id="A0A0E9SKQ2"/>
<sequence>MKAPALKGIISHHGNSDDACTSVILSRNREEFIKSTEAS</sequence>
<protein>
    <submittedName>
        <fullName evidence="1">Uncharacterized protein</fullName>
    </submittedName>
</protein>
<name>A0A0E9SKQ2_ANGAN</name>
<reference evidence="1" key="1">
    <citation type="submission" date="2014-11" db="EMBL/GenBank/DDBJ databases">
        <authorList>
            <person name="Amaro Gonzalez C."/>
        </authorList>
    </citation>
    <scope>NUCLEOTIDE SEQUENCE</scope>
</reference>
<dbReference type="EMBL" id="GBXM01067479">
    <property type="protein sequence ID" value="JAH41098.1"/>
    <property type="molecule type" value="Transcribed_RNA"/>
</dbReference>
<evidence type="ECO:0000313" key="1">
    <source>
        <dbReference type="EMBL" id="JAH41098.1"/>
    </source>
</evidence>
<organism evidence="1">
    <name type="scientific">Anguilla anguilla</name>
    <name type="common">European freshwater eel</name>
    <name type="synonym">Muraena anguilla</name>
    <dbReference type="NCBI Taxonomy" id="7936"/>
    <lineage>
        <taxon>Eukaryota</taxon>
        <taxon>Metazoa</taxon>
        <taxon>Chordata</taxon>
        <taxon>Craniata</taxon>
        <taxon>Vertebrata</taxon>
        <taxon>Euteleostomi</taxon>
        <taxon>Actinopterygii</taxon>
        <taxon>Neopterygii</taxon>
        <taxon>Teleostei</taxon>
        <taxon>Anguilliformes</taxon>
        <taxon>Anguillidae</taxon>
        <taxon>Anguilla</taxon>
    </lineage>
</organism>
<proteinExistence type="predicted"/>
<reference evidence="1" key="2">
    <citation type="journal article" date="2015" name="Fish Shellfish Immunol.">
        <title>Early steps in the European eel (Anguilla anguilla)-Vibrio vulnificus interaction in the gills: Role of the RtxA13 toxin.</title>
        <authorList>
            <person name="Callol A."/>
            <person name="Pajuelo D."/>
            <person name="Ebbesson L."/>
            <person name="Teles M."/>
            <person name="MacKenzie S."/>
            <person name="Amaro C."/>
        </authorList>
    </citation>
    <scope>NUCLEOTIDE SEQUENCE</scope>
</reference>
<accession>A0A0E9SKQ2</accession>